<gene>
    <name evidence="5" type="ORF">HKD39_10545</name>
</gene>
<organism evidence="5 6">
    <name type="scientific">Nakamurella aerolata</name>
    <dbReference type="NCBI Taxonomy" id="1656892"/>
    <lineage>
        <taxon>Bacteria</taxon>
        <taxon>Bacillati</taxon>
        <taxon>Actinomycetota</taxon>
        <taxon>Actinomycetes</taxon>
        <taxon>Nakamurellales</taxon>
        <taxon>Nakamurellaceae</taxon>
        <taxon>Nakamurella</taxon>
    </lineage>
</organism>
<dbReference type="Proteomes" id="UP000562984">
    <property type="component" value="Unassembled WGS sequence"/>
</dbReference>
<dbReference type="Gene3D" id="1.10.10.10">
    <property type="entry name" value="Winged helix-like DNA-binding domain superfamily/Winged helix DNA-binding domain"/>
    <property type="match status" value="1"/>
</dbReference>
<name>A0A849A956_9ACTN</name>
<accession>A0A849A956</accession>
<dbReference type="PROSITE" id="PS51118">
    <property type="entry name" value="HTH_HXLR"/>
    <property type="match status" value="1"/>
</dbReference>
<keyword evidence="3" id="KW-0804">Transcription</keyword>
<keyword evidence="2" id="KW-0238">DNA-binding</keyword>
<evidence type="ECO:0000313" key="6">
    <source>
        <dbReference type="Proteomes" id="UP000562984"/>
    </source>
</evidence>
<keyword evidence="1" id="KW-0805">Transcription regulation</keyword>
<evidence type="ECO:0000259" key="4">
    <source>
        <dbReference type="PROSITE" id="PS51118"/>
    </source>
</evidence>
<dbReference type="PANTHER" id="PTHR33204:SF37">
    <property type="entry name" value="HTH-TYPE TRANSCRIPTIONAL REGULATOR YODB"/>
    <property type="match status" value="1"/>
</dbReference>
<dbReference type="SUPFAM" id="SSF46785">
    <property type="entry name" value="Winged helix' DNA-binding domain"/>
    <property type="match status" value="1"/>
</dbReference>
<feature type="domain" description="HTH hxlR-type" evidence="4">
    <location>
        <begin position="20"/>
        <end position="118"/>
    </location>
</feature>
<dbReference type="InterPro" id="IPR002577">
    <property type="entry name" value="HTH_HxlR"/>
</dbReference>
<dbReference type="EMBL" id="JABEND010000005">
    <property type="protein sequence ID" value="NNG36146.1"/>
    <property type="molecule type" value="Genomic_DNA"/>
</dbReference>
<evidence type="ECO:0000256" key="1">
    <source>
        <dbReference type="ARBA" id="ARBA00023015"/>
    </source>
</evidence>
<dbReference type="Pfam" id="PF01638">
    <property type="entry name" value="HxlR"/>
    <property type="match status" value="1"/>
</dbReference>
<evidence type="ECO:0000313" key="5">
    <source>
        <dbReference type="EMBL" id="NNG36146.1"/>
    </source>
</evidence>
<keyword evidence="6" id="KW-1185">Reference proteome</keyword>
<dbReference type="RefSeq" id="WP_171199829.1">
    <property type="nucleotide sequence ID" value="NZ_JABEND010000005.1"/>
</dbReference>
<proteinExistence type="predicted"/>
<dbReference type="InterPro" id="IPR036390">
    <property type="entry name" value="WH_DNA-bd_sf"/>
</dbReference>
<protein>
    <submittedName>
        <fullName evidence="5">Helix-turn-helix transcriptional regulator</fullName>
    </submittedName>
</protein>
<comment type="caution">
    <text evidence="5">The sequence shown here is derived from an EMBL/GenBank/DDBJ whole genome shotgun (WGS) entry which is preliminary data.</text>
</comment>
<dbReference type="PANTHER" id="PTHR33204">
    <property type="entry name" value="TRANSCRIPTIONAL REGULATOR, MARR FAMILY"/>
    <property type="match status" value="1"/>
</dbReference>
<evidence type="ECO:0000256" key="2">
    <source>
        <dbReference type="ARBA" id="ARBA00023125"/>
    </source>
</evidence>
<evidence type="ECO:0000256" key="3">
    <source>
        <dbReference type="ARBA" id="ARBA00023163"/>
    </source>
</evidence>
<dbReference type="InterPro" id="IPR036388">
    <property type="entry name" value="WH-like_DNA-bd_sf"/>
</dbReference>
<reference evidence="5 6" key="1">
    <citation type="submission" date="2020-05" db="EMBL/GenBank/DDBJ databases">
        <title>Nakamurella sp. DB0629 isolated from air conditioner.</title>
        <authorList>
            <person name="Kim D.H."/>
            <person name="Kim D.-U."/>
        </authorList>
    </citation>
    <scope>NUCLEOTIDE SEQUENCE [LARGE SCALE GENOMIC DNA]</scope>
    <source>
        <strain evidence="5 6">DB0629</strain>
    </source>
</reference>
<dbReference type="GO" id="GO:0003677">
    <property type="term" value="F:DNA binding"/>
    <property type="evidence" value="ECO:0007669"/>
    <property type="project" value="UniProtKB-KW"/>
</dbReference>
<dbReference type="AlphaFoldDB" id="A0A849A956"/>
<sequence>MTGTDTAKIDASPDAFAGDCYGRVVLDQLTSRWGFLVLVALRDGEHRFFQLRDRINGVSEKMLAQTLRILTGNGMVERHVTPTVPPAVSYTLTPLGSSAAEPLNNVFEWIKAHAGEIGQHRTG</sequence>